<name>A0A3M2L787_9NOCA</name>
<feature type="transmembrane region" description="Helical" evidence="6">
    <location>
        <begin position="148"/>
        <end position="170"/>
    </location>
</feature>
<accession>A0A3M2L787</accession>
<dbReference type="InterPro" id="IPR017039">
    <property type="entry name" value="Virul_fac_BrkB"/>
</dbReference>
<proteinExistence type="predicted"/>
<reference evidence="7 8" key="1">
    <citation type="submission" date="2018-10" db="EMBL/GenBank/DDBJ databases">
        <title>Isolation from cow dung.</title>
        <authorList>
            <person name="Ling L."/>
        </authorList>
    </citation>
    <scope>NUCLEOTIDE SEQUENCE [LARGE SCALE GENOMIC DNA]</scope>
    <source>
        <strain evidence="7 8">NEAU-LL90</strain>
    </source>
</reference>
<evidence type="ECO:0000313" key="7">
    <source>
        <dbReference type="EMBL" id="RMI31765.1"/>
    </source>
</evidence>
<evidence type="ECO:0000256" key="1">
    <source>
        <dbReference type="ARBA" id="ARBA00004651"/>
    </source>
</evidence>
<evidence type="ECO:0000256" key="5">
    <source>
        <dbReference type="ARBA" id="ARBA00023136"/>
    </source>
</evidence>
<dbReference type="Pfam" id="PF03631">
    <property type="entry name" value="Virul_fac_BrkB"/>
    <property type="match status" value="1"/>
</dbReference>
<keyword evidence="4 6" id="KW-1133">Transmembrane helix</keyword>
<keyword evidence="8" id="KW-1185">Reference proteome</keyword>
<dbReference type="AlphaFoldDB" id="A0A3M2L787"/>
<sequence>MFDGIKSRIERNVEARPWLDHLVRAGGRYQRQRGDYYAAGITYYTVLALFPLAMVGFAAAGFVLSRKPGLLADLHRKILENMPGAFGSQLTDLVNHAIASRASVGVFGLVAAAYAGLGWVANLRAALTEQWEQQSDTGNWFARKFSDLGALVGLGIAMVVSVGLSTVADSSLGEVVLRSIHLDQAPLVPQLLRLLSTALAVLASWALFVWIIARMPHEPLTLASAARAALLAALVFEVWKKVATIYLQIVLKSPAGATFGPIIGLMVFAFYTARIVLFATAWAATATENMTEEPVPVPGPAIIRPRVTTGAPAMTGTVLFGLGAIVGALLGGMRRGSRR</sequence>
<dbReference type="OrthoDB" id="4127374at2"/>
<dbReference type="PIRSF" id="PIRSF035875">
    <property type="entry name" value="RNase_BN"/>
    <property type="match status" value="1"/>
</dbReference>
<evidence type="ECO:0000313" key="8">
    <source>
        <dbReference type="Proteomes" id="UP000279275"/>
    </source>
</evidence>
<feature type="transmembrane region" description="Helical" evidence="6">
    <location>
        <begin position="41"/>
        <end position="64"/>
    </location>
</feature>
<dbReference type="PANTHER" id="PTHR30213">
    <property type="entry name" value="INNER MEMBRANE PROTEIN YHJD"/>
    <property type="match status" value="1"/>
</dbReference>
<dbReference type="PANTHER" id="PTHR30213:SF1">
    <property type="entry name" value="INNER MEMBRANE PROTEIN YHJD"/>
    <property type="match status" value="1"/>
</dbReference>
<comment type="subcellular location">
    <subcellularLocation>
        <location evidence="1">Cell membrane</location>
        <topology evidence="1">Multi-pass membrane protein</topology>
    </subcellularLocation>
</comment>
<organism evidence="7 8">
    <name type="scientific">Nocardia stercoris</name>
    <dbReference type="NCBI Taxonomy" id="2483361"/>
    <lineage>
        <taxon>Bacteria</taxon>
        <taxon>Bacillati</taxon>
        <taxon>Actinomycetota</taxon>
        <taxon>Actinomycetes</taxon>
        <taxon>Mycobacteriales</taxon>
        <taxon>Nocardiaceae</taxon>
        <taxon>Nocardia</taxon>
    </lineage>
</organism>
<keyword evidence="5 6" id="KW-0472">Membrane</keyword>
<evidence type="ECO:0000256" key="4">
    <source>
        <dbReference type="ARBA" id="ARBA00022989"/>
    </source>
</evidence>
<feature type="transmembrane region" description="Helical" evidence="6">
    <location>
        <begin position="259"/>
        <end position="284"/>
    </location>
</feature>
<evidence type="ECO:0000256" key="2">
    <source>
        <dbReference type="ARBA" id="ARBA00022475"/>
    </source>
</evidence>
<keyword evidence="2" id="KW-1003">Cell membrane</keyword>
<dbReference type="Proteomes" id="UP000279275">
    <property type="component" value="Unassembled WGS sequence"/>
</dbReference>
<keyword evidence="3 6" id="KW-0812">Transmembrane</keyword>
<evidence type="ECO:0000256" key="6">
    <source>
        <dbReference type="SAM" id="Phobius"/>
    </source>
</evidence>
<dbReference type="NCBIfam" id="TIGR00766">
    <property type="entry name" value="inner membrane protein YhjD"/>
    <property type="match status" value="1"/>
</dbReference>
<protein>
    <submittedName>
        <fullName evidence="7">Inner membrane protein YhjD</fullName>
    </submittedName>
</protein>
<dbReference type="GO" id="GO:0005886">
    <property type="term" value="C:plasma membrane"/>
    <property type="evidence" value="ECO:0007669"/>
    <property type="project" value="UniProtKB-SubCell"/>
</dbReference>
<evidence type="ECO:0000256" key="3">
    <source>
        <dbReference type="ARBA" id="ARBA00022692"/>
    </source>
</evidence>
<feature type="transmembrane region" description="Helical" evidence="6">
    <location>
        <begin position="313"/>
        <end position="333"/>
    </location>
</feature>
<feature type="transmembrane region" description="Helical" evidence="6">
    <location>
        <begin position="191"/>
        <end position="213"/>
    </location>
</feature>
<feature type="transmembrane region" description="Helical" evidence="6">
    <location>
        <begin position="102"/>
        <end position="121"/>
    </location>
</feature>
<dbReference type="RefSeq" id="WP_122188899.1">
    <property type="nucleotide sequence ID" value="NZ_RFFH01000006.1"/>
</dbReference>
<comment type="caution">
    <text evidence="7">The sequence shown here is derived from an EMBL/GenBank/DDBJ whole genome shotgun (WGS) entry which is preliminary data.</text>
</comment>
<dbReference type="InterPro" id="IPR005274">
    <property type="entry name" value="IM_pro_YhjD"/>
</dbReference>
<gene>
    <name evidence="7" type="primary">yhjD</name>
    <name evidence="7" type="ORF">EBN03_16355</name>
</gene>
<dbReference type="EMBL" id="RFFH01000006">
    <property type="protein sequence ID" value="RMI31765.1"/>
    <property type="molecule type" value="Genomic_DNA"/>
</dbReference>